<keyword evidence="1" id="KW-0067">ATP-binding</keyword>
<dbReference type="SMART" id="SM00382">
    <property type="entry name" value="AAA"/>
    <property type="match status" value="2"/>
</dbReference>
<feature type="domain" description="AAA+ ATPase" evidence="3">
    <location>
        <begin position="570"/>
        <end position="704"/>
    </location>
</feature>
<dbReference type="Pfam" id="PF17862">
    <property type="entry name" value="AAA_lid_3"/>
    <property type="match status" value="1"/>
</dbReference>
<comment type="similarity">
    <text evidence="1">Belongs to the AAA ATPase family.</text>
</comment>
<protein>
    <recommendedName>
        <fullName evidence="3">AAA+ ATPase domain-containing protein</fullName>
    </recommendedName>
</protein>
<dbReference type="InterPro" id="IPR003593">
    <property type="entry name" value="AAA+_ATPase"/>
</dbReference>
<dbReference type="InterPro" id="IPR027417">
    <property type="entry name" value="P-loop_NTPase"/>
</dbReference>
<proteinExistence type="inferred from homology"/>
<name>A0A921TIY1_9GAMM</name>
<dbReference type="SUPFAM" id="SSF52540">
    <property type="entry name" value="P-loop containing nucleoside triphosphate hydrolases"/>
    <property type="match status" value="2"/>
</dbReference>
<keyword evidence="2" id="KW-1133">Transmembrane helix</keyword>
<evidence type="ECO:0000256" key="1">
    <source>
        <dbReference type="RuleBase" id="RU003651"/>
    </source>
</evidence>
<evidence type="ECO:0000313" key="5">
    <source>
        <dbReference type="Proteomes" id="UP000717981"/>
    </source>
</evidence>
<evidence type="ECO:0000259" key="3">
    <source>
        <dbReference type="SMART" id="SM00382"/>
    </source>
</evidence>
<dbReference type="InterPro" id="IPR003959">
    <property type="entry name" value="ATPase_AAA_core"/>
</dbReference>
<keyword evidence="2" id="KW-0472">Membrane</keyword>
<dbReference type="Gene3D" id="3.40.50.300">
    <property type="entry name" value="P-loop containing nucleotide triphosphate hydrolases"/>
    <property type="match status" value="2"/>
</dbReference>
<organism evidence="4 5">
    <name type="scientific">Pseudoxanthomonas taiwanensis</name>
    <dbReference type="NCBI Taxonomy" id="176598"/>
    <lineage>
        <taxon>Bacteria</taxon>
        <taxon>Pseudomonadati</taxon>
        <taxon>Pseudomonadota</taxon>
        <taxon>Gammaproteobacteria</taxon>
        <taxon>Lysobacterales</taxon>
        <taxon>Lysobacteraceae</taxon>
        <taxon>Pseudoxanthomonas</taxon>
    </lineage>
</organism>
<evidence type="ECO:0000256" key="2">
    <source>
        <dbReference type="SAM" id="Phobius"/>
    </source>
</evidence>
<dbReference type="AlphaFoldDB" id="A0A921TIY1"/>
<comment type="caution">
    <text evidence="4">The sequence shown here is derived from an EMBL/GenBank/DDBJ whole genome shotgun (WGS) entry which is preliminary data.</text>
</comment>
<dbReference type="Pfam" id="PF00004">
    <property type="entry name" value="AAA"/>
    <property type="match status" value="2"/>
</dbReference>
<keyword evidence="5" id="KW-1185">Reference proteome</keyword>
<dbReference type="OrthoDB" id="9809379at2"/>
<evidence type="ECO:0000313" key="4">
    <source>
        <dbReference type="EMBL" id="KAF1690422.1"/>
    </source>
</evidence>
<dbReference type="InterPro" id="IPR041569">
    <property type="entry name" value="AAA_lid_3"/>
</dbReference>
<dbReference type="GO" id="GO:0005524">
    <property type="term" value="F:ATP binding"/>
    <property type="evidence" value="ECO:0007669"/>
    <property type="project" value="UniProtKB-KW"/>
</dbReference>
<dbReference type="PROSITE" id="PS00674">
    <property type="entry name" value="AAA"/>
    <property type="match status" value="2"/>
</dbReference>
<dbReference type="PANTHER" id="PTHR23077">
    <property type="entry name" value="AAA-FAMILY ATPASE"/>
    <property type="match status" value="1"/>
</dbReference>
<feature type="transmembrane region" description="Helical" evidence="2">
    <location>
        <begin position="106"/>
        <end position="130"/>
    </location>
</feature>
<dbReference type="InterPro" id="IPR050168">
    <property type="entry name" value="AAA_ATPase_domain"/>
</dbReference>
<sequence>MSERAQGAGSGYIQSQLLRLQEDRQRAVEHARDAAGKVTHNHDGLLCQAAAAIADEAGRLCDEATEAALRRAKSRAWKAALTLAAPWGSGRAQVMCWLGLAVGAPMLAWMIGLGTTTAALLFIAGYVGLVHWGRGREAMRSSQGERDAISDFRALKQQLIAVASEPGTNPDYPYQATRAPVGEKEDFTCILRIAKEHGQQFGATFVGMREAGGTVRLLVRLPVDGFTVQAVPFNGMTAGDPRLPVWAALATDLAAVAAVHASKIRTFAGEVADWLAAKARVELIEQRIGTLAGLERAWSDVALPEETLDGILRLVDTFKSGRPVKGILLYGPPGTGKTLVARKLAQHSGCNFVAVGVSDLKGKHIGHTGPKVRETWQKCREGAPTILFVDECESVFAARGSANSDAFSDELVQTFLAEWDGFNQSADQVFVVGATNRHDLIDNAIMSRFTETFEIGVPDARGRERILTNELARARLDFRPTEDMVRETAGMSGRDIHTLVSKIVAAHVDGEVSQEVFAEEVRRLRGKGSTSVERLSWDDLVLPESTLAEFRSLGRELVHAEELRQLGVDVPRGILLYGPPGTGKTQVARVLASESGLAFIAASSSDLKAGYIGQSGGRVKQLFEKARTQAPCILFLDEIDTVARQRGGGDSFTDEIVAQLLQELDGVATRKGQVFLLAASNHPDSIDGALLSRFERRIEIGLPDEAARAAILALQLASKPVAFEVAPACAALAARTAGLSGRDLQSLVTSATRRALQRAMEQHGDPRLLSLSLEDLESSLPATV</sequence>
<keyword evidence="2" id="KW-0812">Transmembrane</keyword>
<dbReference type="EMBL" id="PDWK01000006">
    <property type="protein sequence ID" value="KAF1690422.1"/>
    <property type="molecule type" value="Genomic_DNA"/>
</dbReference>
<dbReference type="Gene3D" id="1.10.8.60">
    <property type="match status" value="1"/>
</dbReference>
<accession>A0A921TIY1</accession>
<dbReference type="GO" id="GO:0016887">
    <property type="term" value="F:ATP hydrolysis activity"/>
    <property type="evidence" value="ECO:0007669"/>
    <property type="project" value="InterPro"/>
</dbReference>
<feature type="domain" description="AAA+ ATPase" evidence="3">
    <location>
        <begin position="323"/>
        <end position="459"/>
    </location>
</feature>
<dbReference type="InterPro" id="IPR003960">
    <property type="entry name" value="ATPase_AAA_CS"/>
</dbReference>
<dbReference type="RefSeq" id="WP_162123462.1">
    <property type="nucleotide sequence ID" value="NZ_PDWK01000006.1"/>
</dbReference>
<dbReference type="Proteomes" id="UP000717981">
    <property type="component" value="Unassembled WGS sequence"/>
</dbReference>
<keyword evidence="1" id="KW-0547">Nucleotide-binding</keyword>
<reference evidence="4" key="1">
    <citation type="submission" date="2017-10" db="EMBL/GenBank/DDBJ databases">
        <title>Whole genome sequencing of members of genus Pseudoxanthomonas.</title>
        <authorList>
            <person name="Kumar S."/>
            <person name="Bansal K."/>
            <person name="Kaur A."/>
            <person name="Patil P."/>
            <person name="Sharma S."/>
            <person name="Patil P.B."/>
        </authorList>
    </citation>
    <scope>NUCLEOTIDE SEQUENCE</scope>
    <source>
        <strain evidence="4">DSM 22914</strain>
    </source>
</reference>
<dbReference type="PANTHER" id="PTHR23077:SF198">
    <property type="entry name" value="ATP-DEPENDENT ZINC METALLOPROTEASE FTSH"/>
    <property type="match status" value="1"/>
</dbReference>
<gene>
    <name evidence="4" type="ORF">CR938_02310</name>
</gene>